<comment type="caution">
    <text evidence="4">The sequence shown here is derived from an EMBL/GenBank/DDBJ whole genome shotgun (WGS) entry which is preliminary data.</text>
</comment>
<sequence length="281" mass="31712">MNKSVWSAMLLLLIGVTLLMPSLSASRANPLYSGQVAVLMYHHVHDTDVSSSTISSQLLEDQLVYLRQQGYTFLTLQQFEQYMAGADVPDNAVLVTFDDGYESFYSHAYPILDKLEVPATNFVITDKHDNPEAYQPPFMTPEQIWAMTSARPGFISAQCHTHGMHNDPVSPYMTARLTVNGVQETEDEYRKRIVADTQSCIRIMTPLGPEKVNAMAYPYGVFDALSSRLVKEAGIDYAFTIVPEMTTRDRNPTQLPRINAGNPHISPEELHQRIMRRIVIR</sequence>
<gene>
    <name evidence="4" type="ORF">ACFFNY_13580</name>
</gene>
<dbReference type="InterPro" id="IPR051398">
    <property type="entry name" value="Polysacch_Deacetylase"/>
</dbReference>
<dbReference type="PANTHER" id="PTHR34216:SF3">
    <property type="entry name" value="POLY-BETA-1,6-N-ACETYL-D-GLUCOSAMINE N-DEACETYLASE"/>
    <property type="match status" value="1"/>
</dbReference>
<dbReference type="SUPFAM" id="SSF88713">
    <property type="entry name" value="Glycoside hydrolase/deacetylase"/>
    <property type="match status" value="1"/>
</dbReference>
<dbReference type="PANTHER" id="PTHR34216">
    <property type="match status" value="1"/>
</dbReference>
<dbReference type="InterPro" id="IPR011330">
    <property type="entry name" value="Glyco_hydro/deAcase_b/a-brl"/>
</dbReference>
<comment type="subcellular location">
    <subcellularLocation>
        <location evidence="1">Secreted</location>
    </subcellularLocation>
</comment>
<keyword evidence="2" id="KW-0732">Signal</keyword>
<dbReference type="Pfam" id="PF01522">
    <property type="entry name" value="Polysacc_deac_1"/>
    <property type="match status" value="1"/>
</dbReference>
<dbReference type="EMBL" id="JBHMAG010000012">
    <property type="protein sequence ID" value="MFB9752592.1"/>
    <property type="molecule type" value="Genomic_DNA"/>
</dbReference>
<evidence type="ECO:0000256" key="1">
    <source>
        <dbReference type="ARBA" id="ARBA00004613"/>
    </source>
</evidence>
<protein>
    <submittedName>
        <fullName evidence="4">Polysaccharide deacetylase family protein</fullName>
    </submittedName>
</protein>
<evidence type="ECO:0000313" key="5">
    <source>
        <dbReference type="Proteomes" id="UP001589619"/>
    </source>
</evidence>
<feature type="domain" description="NodB homology" evidence="3">
    <location>
        <begin position="91"/>
        <end position="281"/>
    </location>
</feature>
<dbReference type="CDD" id="cd10918">
    <property type="entry name" value="CE4_NodB_like_5s_6s"/>
    <property type="match status" value="1"/>
</dbReference>
<accession>A0ABV5VWA0</accession>
<evidence type="ECO:0000256" key="2">
    <source>
        <dbReference type="ARBA" id="ARBA00022729"/>
    </source>
</evidence>
<dbReference type="PROSITE" id="PS51677">
    <property type="entry name" value="NODB"/>
    <property type="match status" value="1"/>
</dbReference>
<dbReference type="Proteomes" id="UP001589619">
    <property type="component" value="Unassembled WGS sequence"/>
</dbReference>
<organism evidence="4 5">
    <name type="scientific">Paenibacillus hodogayensis</name>
    <dbReference type="NCBI Taxonomy" id="279208"/>
    <lineage>
        <taxon>Bacteria</taxon>
        <taxon>Bacillati</taxon>
        <taxon>Bacillota</taxon>
        <taxon>Bacilli</taxon>
        <taxon>Bacillales</taxon>
        <taxon>Paenibacillaceae</taxon>
        <taxon>Paenibacillus</taxon>
    </lineage>
</organism>
<dbReference type="Gene3D" id="3.20.20.370">
    <property type="entry name" value="Glycoside hydrolase/deacetylase"/>
    <property type="match status" value="1"/>
</dbReference>
<dbReference type="InterPro" id="IPR002509">
    <property type="entry name" value="NODB_dom"/>
</dbReference>
<evidence type="ECO:0000313" key="4">
    <source>
        <dbReference type="EMBL" id="MFB9752592.1"/>
    </source>
</evidence>
<reference evidence="4 5" key="1">
    <citation type="submission" date="2024-09" db="EMBL/GenBank/DDBJ databases">
        <authorList>
            <person name="Sun Q."/>
            <person name="Mori K."/>
        </authorList>
    </citation>
    <scope>NUCLEOTIDE SEQUENCE [LARGE SCALE GENOMIC DNA]</scope>
    <source>
        <strain evidence="4 5">JCM 12520</strain>
    </source>
</reference>
<name>A0ABV5VWA0_9BACL</name>
<dbReference type="RefSeq" id="WP_344903815.1">
    <property type="nucleotide sequence ID" value="NZ_BAAAYO010000001.1"/>
</dbReference>
<evidence type="ECO:0000259" key="3">
    <source>
        <dbReference type="PROSITE" id="PS51677"/>
    </source>
</evidence>
<keyword evidence="5" id="KW-1185">Reference proteome</keyword>
<proteinExistence type="predicted"/>